<dbReference type="Proteomes" id="UP000002051">
    <property type="component" value="Chromosome 6"/>
</dbReference>
<reference evidence="4 6" key="1">
    <citation type="journal article" date="2011" name="Nature">
        <title>The Medicago genome provides insight into the evolution of rhizobial symbioses.</title>
        <authorList>
            <person name="Young N.D."/>
            <person name="Debelle F."/>
            <person name="Oldroyd G.E."/>
            <person name="Geurts R."/>
            <person name="Cannon S.B."/>
            <person name="Udvardi M.K."/>
            <person name="Benedito V.A."/>
            <person name="Mayer K.F."/>
            <person name="Gouzy J."/>
            <person name="Schoof H."/>
            <person name="Van de Peer Y."/>
            <person name="Proost S."/>
            <person name="Cook D.R."/>
            <person name="Meyers B.C."/>
            <person name="Spannagl M."/>
            <person name="Cheung F."/>
            <person name="De Mita S."/>
            <person name="Krishnakumar V."/>
            <person name="Gundlach H."/>
            <person name="Zhou S."/>
            <person name="Mudge J."/>
            <person name="Bharti A.K."/>
            <person name="Murray J.D."/>
            <person name="Naoumkina M.A."/>
            <person name="Rosen B."/>
            <person name="Silverstein K.A."/>
            <person name="Tang H."/>
            <person name="Rombauts S."/>
            <person name="Zhao P.X."/>
            <person name="Zhou P."/>
            <person name="Barbe V."/>
            <person name="Bardou P."/>
            <person name="Bechner M."/>
            <person name="Bellec A."/>
            <person name="Berger A."/>
            <person name="Berges H."/>
            <person name="Bidwell S."/>
            <person name="Bisseling T."/>
            <person name="Choisne N."/>
            <person name="Couloux A."/>
            <person name="Denny R."/>
            <person name="Deshpande S."/>
            <person name="Dai X."/>
            <person name="Doyle J.J."/>
            <person name="Dudez A.M."/>
            <person name="Farmer A.D."/>
            <person name="Fouteau S."/>
            <person name="Franken C."/>
            <person name="Gibelin C."/>
            <person name="Gish J."/>
            <person name="Goldstein S."/>
            <person name="Gonzalez A.J."/>
            <person name="Green P.J."/>
            <person name="Hallab A."/>
            <person name="Hartog M."/>
            <person name="Hua A."/>
            <person name="Humphray S.J."/>
            <person name="Jeong D.H."/>
            <person name="Jing Y."/>
            <person name="Jocker A."/>
            <person name="Kenton S.M."/>
            <person name="Kim D.J."/>
            <person name="Klee K."/>
            <person name="Lai H."/>
            <person name="Lang C."/>
            <person name="Lin S."/>
            <person name="Macmil S.L."/>
            <person name="Magdelenat G."/>
            <person name="Matthews L."/>
            <person name="McCorrison J."/>
            <person name="Monaghan E.L."/>
            <person name="Mun J.H."/>
            <person name="Najar F.Z."/>
            <person name="Nicholson C."/>
            <person name="Noirot C."/>
            <person name="O'Bleness M."/>
            <person name="Paule C.R."/>
            <person name="Poulain J."/>
            <person name="Prion F."/>
            <person name="Qin B."/>
            <person name="Qu C."/>
            <person name="Retzel E.F."/>
            <person name="Riddle C."/>
            <person name="Sallet E."/>
            <person name="Samain S."/>
            <person name="Samson N."/>
            <person name="Sanders I."/>
            <person name="Saurat O."/>
            <person name="Scarpelli C."/>
            <person name="Schiex T."/>
            <person name="Segurens B."/>
            <person name="Severin A.J."/>
            <person name="Sherrier D.J."/>
            <person name="Shi R."/>
            <person name="Sims S."/>
            <person name="Singer S.R."/>
            <person name="Sinharoy S."/>
            <person name="Sterck L."/>
            <person name="Viollet A."/>
            <person name="Wang B.B."/>
            <person name="Wang K."/>
            <person name="Wang M."/>
            <person name="Wang X."/>
            <person name="Warfsmann J."/>
            <person name="Weissenbach J."/>
            <person name="White D.D."/>
            <person name="White J.D."/>
            <person name="Wiley G.B."/>
            <person name="Wincker P."/>
            <person name="Xing Y."/>
            <person name="Yang L."/>
            <person name="Yao Z."/>
            <person name="Ying F."/>
            <person name="Zhai J."/>
            <person name="Zhou L."/>
            <person name="Zuber A."/>
            <person name="Denarie J."/>
            <person name="Dixon R.A."/>
            <person name="May G.D."/>
            <person name="Schwartz D.C."/>
            <person name="Rogers J."/>
            <person name="Quetier F."/>
            <person name="Town C.D."/>
            <person name="Roe B.A."/>
        </authorList>
    </citation>
    <scope>NUCLEOTIDE SEQUENCE [LARGE SCALE GENOMIC DNA]</scope>
    <source>
        <strain evidence="4">A17</strain>
        <strain evidence="5 6">cv. Jemalong A17</strain>
    </source>
</reference>
<accession>A0A072U6K6</accession>
<dbReference type="InterPro" id="IPR011990">
    <property type="entry name" value="TPR-like_helical_dom_sf"/>
</dbReference>
<dbReference type="HOGENOM" id="CLU_002706_49_0_1"/>
<sequence length="338" mass="38122">MLSRWLIRYVGAASSTSVSSKPFVSYIRSFSSSSYIIHPSEFVEACKSGVSASTVFDMLLSIETFPISYHNSILSYLYDTSDYFLLFSLAQQLDSHTHVVQDIHTWTILLQSHCVEGGNISSAFSLFRKIINTGHHPSTSILNDLLTTLRYSVRRYTQLAIPLLRRLPHYFDIYTLTDLHNSVIHRLCSDKLVNQAYALCYEMFLRNIMPDVVTYRHLIYVHCITRQFKQAIALFKELEPSEDMNPTTPLPSLVTKSNPSKCIQPNTYSVPTLVTEQEVKSAKRAVAVLIKRGVKPNLAACQSVIGGLFKGGRVKIARKVEHMSLALSAPFPSQLLPR</sequence>
<dbReference type="Gene3D" id="1.25.40.10">
    <property type="entry name" value="Tetratricopeptide repeat domain"/>
    <property type="match status" value="2"/>
</dbReference>
<evidence type="ECO:0000256" key="2">
    <source>
        <dbReference type="ARBA" id="ARBA00022737"/>
    </source>
</evidence>
<gene>
    <name evidence="4" type="ordered locus">MTR_6g004700</name>
</gene>
<dbReference type="Pfam" id="PF01535">
    <property type="entry name" value="PPR"/>
    <property type="match status" value="1"/>
</dbReference>
<name>A0A072U6K6_MEDTR</name>
<evidence type="ECO:0000256" key="1">
    <source>
        <dbReference type="ARBA" id="ARBA00007626"/>
    </source>
</evidence>
<reference evidence="5" key="3">
    <citation type="submission" date="2015-04" db="UniProtKB">
        <authorList>
            <consortium name="EnsemblPlants"/>
        </authorList>
    </citation>
    <scope>IDENTIFICATION</scope>
    <source>
        <strain evidence="5">cv. Jemalong A17</strain>
    </source>
</reference>
<dbReference type="EMBL" id="CM001222">
    <property type="protein sequence ID" value="KEH24778.1"/>
    <property type="molecule type" value="Genomic_DNA"/>
</dbReference>
<evidence type="ECO:0000313" key="6">
    <source>
        <dbReference type="Proteomes" id="UP000002051"/>
    </source>
</evidence>
<organism evidence="4 6">
    <name type="scientific">Medicago truncatula</name>
    <name type="common">Barrel medic</name>
    <name type="synonym">Medicago tribuloides</name>
    <dbReference type="NCBI Taxonomy" id="3880"/>
    <lineage>
        <taxon>Eukaryota</taxon>
        <taxon>Viridiplantae</taxon>
        <taxon>Streptophyta</taxon>
        <taxon>Embryophyta</taxon>
        <taxon>Tracheophyta</taxon>
        <taxon>Spermatophyta</taxon>
        <taxon>Magnoliopsida</taxon>
        <taxon>eudicotyledons</taxon>
        <taxon>Gunneridae</taxon>
        <taxon>Pentapetalae</taxon>
        <taxon>rosids</taxon>
        <taxon>fabids</taxon>
        <taxon>Fabales</taxon>
        <taxon>Fabaceae</taxon>
        <taxon>Papilionoideae</taxon>
        <taxon>50 kb inversion clade</taxon>
        <taxon>NPAAA clade</taxon>
        <taxon>Hologalegina</taxon>
        <taxon>IRL clade</taxon>
        <taxon>Trifolieae</taxon>
        <taxon>Medicago</taxon>
    </lineage>
</organism>
<dbReference type="InterPro" id="IPR002885">
    <property type="entry name" value="PPR_rpt"/>
</dbReference>
<dbReference type="PROSITE" id="PS51375">
    <property type="entry name" value="PPR"/>
    <property type="match status" value="1"/>
</dbReference>
<comment type="similarity">
    <text evidence="1">Belongs to the PPR family. P subfamily.</text>
</comment>
<evidence type="ECO:0000313" key="5">
    <source>
        <dbReference type="EnsemblPlants" id="KEH24778"/>
    </source>
</evidence>
<dbReference type="AlphaFoldDB" id="A0A072U6K6"/>
<keyword evidence="6" id="KW-1185">Reference proteome</keyword>
<dbReference type="PANTHER" id="PTHR47941">
    <property type="entry name" value="PENTATRICOPEPTIDE REPEAT-CONTAINING PROTEIN 3, MITOCHONDRIAL"/>
    <property type="match status" value="1"/>
</dbReference>
<protein>
    <submittedName>
        <fullName evidence="4">PPR superfamily protein</fullName>
    </submittedName>
</protein>
<evidence type="ECO:0000256" key="3">
    <source>
        <dbReference type="PROSITE-ProRule" id="PRU00708"/>
    </source>
</evidence>
<reference evidence="4 6" key="2">
    <citation type="journal article" date="2014" name="BMC Genomics">
        <title>An improved genome release (version Mt4.0) for the model legume Medicago truncatula.</title>
        <authorList>
            <person name="Tang H."/>
            <person name="Krishnakumar V."/>
            <person name="Bidwell S."/>
            <person name="Rosen B."/>
            <person name="Chan A."/>
            <person name="Zhou S."/>
            <person name="Gentzbittel L."/>
            <person name="Childs K.L."/>
            <person name="Yandell M."/>
            <person name="Gundlach H."/>
            <person name="Mayer K.F."/>
            <person name="Schwartz D.C."/>
            <person name="Town C.D."/>
        </authorList>
    </citation>
    <scope>GENOME REANNOTATION</scope>
    <source>
        <strain evidence="4">A17</strain>
        <strain evidence="5 6">cv. Jemalong A17</strain>
    </source>
</reference>
<dbReference type="EnsemblPlants" id="KEH24778">
    <property type="protein sequence ID" value="KEH24778"/>
    <property type="gene ID" value="MTR_6g004700"/>
</dbReference>
<proteinExistence type="inferred from homology"/>
<evidence type="ECO:0000313" key="4">
    <source>
        <dbReference type="EMBL" id="KEH24778.1"/>
    </source>
</evidence>
<feature type="repeat" description="PPR" evidence="3">
    <location>
        <begin position="102"/>
        <end position="137"/>
    </location>
</feature>
<keyword evidence="2" id="KW-0677">Repeat</keyword>